<evidence type="ECO:0000256" key="1">
    <source>
        <dbReference type="SAM" id="SignalP"/>
    </source>
</evidence>
<protein>
    <recommendedName>
        <fullName evidence="2">Rap1a immunity protein domain-containing protein</fullName>
    </recommendedName>
</protein>
<feature type="chain" id="PRO_5045657096" description="Rap1a immunity protein domain-containing protein" evidence="1">
    <location>
        <begin position="25"/>
        <end position="128"/>
    </location>
</feature>
<proteinExistence type="predicted"/>
<sequence length="128" mass="13918">MKHAAQRVRAVVSALIMVATHAHGAPPRPYDSHMTGEKLVRDMLADPAQGQLNSVRRERAMGYIDGVMGAAAGHQWCPDRKSVPHELNYLIVEDLSRLSKDKLKGDAAPAVLAVLARLYPCKAAGARR</sequence>
<feature type="signal peptide" evidence="1">
    <location>
        <begin position="1"/>
        <end position="24"/>
    </location>
</feature>
<dbReference type="RefSeq" id="WP_167236003.1">
    <property type="nucleotide sequence ID" value="NZ_WHJF01000009.1"/>
</dbReference>
<dbReference type="InterPro" id="IPR041238">
    <property type="entry name" value="Rap1a"/>
</dbReference>
<dbReference type="Proteomes" id="UP000610594">
    <property type="component" value="Unassembled WGS sequence"/>
</dbReference>
<evidence type="ECO:0000313" key="4">
    <source>
        <dbReference type="Proteomes" id="UP000610594"/>
    </source>
</evidence>
<comment type="caution">
    <text evidence="3">The sequence shown here is derived from an EMBL/GenBank/DDBJ whole genome shotgun (WGS) entry which is preliminary data.</text>
</comment>
<keyword evidence="1" id="KW-0732">Signal</keyword>
<reference evidence="3 4" key="1">
    <citation type="submission" date="2019-10" db="EMBL/GenBank/DDBJ databases">
        <title>Taxonomy of Antarctic Massilia spp.: description of Massilia rubra sp. nov., Massilia aquatica sp. nov., Massilia mucilaginosa sp. nov., Massilia frigida sp. nov. isolated from streams, lakes and regoliths.</title>
        <authorList>
            <person name="Holochova P."/>
            <person name="Sedlacek I."/>
            <person name="Kralova S."/>
            <person name="Maslanova I."/>
            <person name="Busse H.-J."/>
            <person name="Stankova E."/>
            <person name="Vrbovska V."/>
            <person name="Kovarovic V."/>
            <person name="Bartak M."/>
            <person name="Svec P."/>
            <person name="Pantucek R."/>
        </authorList>
    </citation>
    <scope>NUCLEOTIDE SEQUENCE [LARGE SCALE GENOMIC DNA]</scope>
    <source>
        <strain evidence="3 4">CCM 8694</strain>
    </source>
</reference>
<dbReference type="Gene3D" id="1.10.890.40">
    <property type="match status" value="1"/>
</dbReference>
<evidence type="ECO:0000259" key="2">
    <source>
        <dbReference type="Pfam" id="PF18602"/>
    </source>
</evidence>
<name>A0ABX0MG88_9BURK</name>
<gene>
    <name evidence="3" type="ORF">F1735_05590</name>
</gene>
<dbReference type="Pfam" id="PF18602">
    <property type="entry name" value="Rap1a"/>
    <property type="match status" value="1"/>
</dbReference>
<evidence type="ECO:0000313" key="3">
    <source>
        <dbReference type="EMBL" id="NHZ61778.1"/>
    </source>
</evidence>
<keyword evidence="4" id="KW-1185">Reference proteome</keyword>
<feature type="domain" description="Rap1a immunity protein" evidence="2">
    <location>
        <begin position="36"/>
        <end position="121"/>
    </location>
</feature>
<organism evidence="3 4">
    <name type="scientific">Massilia genomosp. 1</name>
    <dbReference type="NCBI Taxonomy" id="2609280"/>
    <lineage>
        <taxon>Bacteria</taxon>
        <taxon>Pseudomonadati</taxon>
        <taxon>Pseudomonadota</taxon>
        <taxon>Betaproteobacteria</taxon>
        <taxon>Burkholderiales</taxon>
        <taxon>Oxalobacteraceae</taxon>
        <taxon>Telluria group</taxon>
        <taxon>Massilia</taxon>
    </lineage>
</organism>
<accession>A0ABX0MG88</accession>
<dbReference type="EMBL" id="WHJF01000009">
    <property type="protein sequence ID" value="NHZ61778.1"/>
    <property type="molecule type" value="Genomic_DNA"/>
</dbReference>